<comment type="caution">
    <text evidence="3">The sequence shown here is derived from an EMBL/GenBank/DDBJ whole genome shotgun (WGS) entry which is preliminary data.</text>
</comment>
<name>A0A154MBX6_9PSEU</name>
<sequence>MGRPQSREPPRINSEDQLKNTHLLRRGGVLAAVVASVALAGAAPASAAPGDGSAYGVKVDVKLLGLDAVQAGPLAEAKTSGPTTNSLAKVNLTGVLTAGAINTEAKRDDNSGAVTAKASTADVGLPLLKGALGDVGIKVVEATCTATQKGVQGATNLVGANLGSAGAVDSTPAPNTQVKVGLGNVNVATIILNEQIKNNDGSLTVNAVHVKLLGGALNPLGSGDVIISSATCGPAGLPVPLASGAGLWIGLGLLGAVAVPVGIRVVRGRRSATTA</sequence>
<dbReference type="EMBL" id="LQCI01000034">
    <property type="protein sequence ID" value="KZB82114.1"/>
    <property type="molecule type" value="Genomic_DNA"/>
</dbReference>
<feature type="transmembrane region" description="Helical" evidence="1">
    <location>
        <begin position="245"/>
        <end position="266"/>
    </location>
</feature>
<evidence type="ECO:0000256" key="2">
    <source>
        <dbReference type="SAM" id="SignalP"/>
    </source>
</evidence>
<reference evidence="4 6" key="2">
    <citation type="submission" date="2016-11" db="EMBL/GenBank/DDBJ databases">
        <title>Genome sequencing of Amycolatopsis regifaucium.</title>
        <authorList>
            <person name="Mayilraj S."/>
            <person name="Kaur N."/>
        </authorList>
    </citation>
    <scope>NUCLEOTIDE SEQUENCE [LARGE SCALE GENOMIC DNA]</scope>
    <source>
        <strain evidence="4 6">GY080</strain>
    </source>
</reference>
<keyword evidence="1" id="KW-1133">Transmembrane helix</keyword>
<dbReference type="NCBIfam" id="NF040603">
    <property type="entry name" value="choice_anch_P"/>
    <property type="match status" value="1"/>
</dbReference>
<dbReference type="AlphaFoldDB" id="A0A154MBX6"/>
<evidence type="ECO:0000256" key="1">
    <source>
        <dbReference type="SAM" id="Phobius"/>
    </source>
</evidence>
<gene>
    <name evidence="4" type="ORF">ATP06_0221770</name>
    <name evidence="3" type="ORF">AVL48_09220</name>
</gene>
<keyword evidence="6" id="KW-1185">Reference proteome</keyword>
<organism evidence="3 5">
    <name type="scientific">Amycolatopsis regifaucium</name>
    <dbReference type="NCBI Taxonomy" id="546365"/>
    <lineage>
        <taxon>Bacteria</taxon>
        <taxon>Bacillati</taxon>
        <taxon>Actinomycetota</taxon>
        <taxon>Actinomycetes</taxon>
        <taxon>Pseudonocardiales</taxon>
        <taxon>Pseudonocardiaceae</taxon>
        <taxon>Amycolatopsis</taxon>
    </lineage>
</organism>
<feature type="signal peptide" evidence="2">
    <location>
        <begin position="1"/>
        <end position="47"/>
    </location>
</feature>
<evidence type="ECO:0000313" key="6">
    <source>
        <dbReference type="Proteomes" id="UP000186883"/>
    </source>
</evidence>
<accession>A0A154MBX6</accession>
<reference evidence="3 5" key="1">
    <citation type="submission" date="2015-12" db="EMBL/GenBank/DDBJ databases">
        <title>Amycolatopsis regifaucium genome sequencing and assembly.</title>
        <authorList>
            <person name="Mayilraj S."/>
        </authorList>
    </citation>
    <scope>NUCLEOTIDE SEQUENCE [LARGE SCALE GENOMIC DNA]</scope>
    <source>
        <strain evidence="3 5">GY080</strain>
    </source>
</reference>
<evidence type="ECO:0000313" key="5">
    <source>
        <dbReference type="Proteomes" id="UP000076321"/>
    </source>
</evidence>
<keyword evidence="1" id="KW-0812">Transmembrane</keyword>
<keyword evidence="1" id="KW-0472">Membrane</keyword>
<proteinExistence type="predicted"/>
<feature type="chain" id="PRO_5010450385" evidence="2">
    <location>
        <begin position="48"/>
        <end position="275"/>
    </location>
</feature>
<dbReference type="Proteomes" id="UP000076321">
    <property type="component" value="Unassembled WGS sequence"/>
</dbReference>
<evidence type="ECO:0000313" key="3">
    <source>
        <dbReference type="EMBL" id="KZB82114.1"/>
    </source>
</evidence>
<evidence type="ECO:0000313" key="4">
    <source>
        <dbReference type="EMBL" id="OKA05814.1"/>
    </source>
</evidence>
<dbReference type="EMBL" id="LOBU02000015">
    <property type="protein sequence ID" value="OKA05814.1"/>
    <property type="molecule type" value="Genomic_DNA"/>
</dbReference>
<protein>
    <submittedName>
        <fullName evidence="3">Uncharacterized protein</fullName>
    </submittedName>
</protein>
<keyword evidence="2" id="KW-0732">Signal</keyword>
<dbReference type="Proteomes" id="UP000186883">
    <property type="component" value="Unassembled WGS sequence"/>
</dbReference>